<evidence type="ECO:0000313" key="1">
    <source>
        <dbReference type="EMBL" id="MPR34707.1"/>
    </source>
</evidence>
<comment type="caution">
    <text evidence="1">The sequence shown here is derived from an EMBL/GenBank/DDBJ whole genome shotgun (WGS) entry which is preliminary data.</text>
</comment>
<sequence>MKKFQPVIWSLVMAIGLLTVGCKKDPPPLSERIAKSWSASTVREGSTVVYTVGGASNAKPGYANFKLVFNSSGSVTYTEFDGSTFTGQWELNGDNKLILKNLNPQPTGTNGTIEFDITSFDDTMMTLTRTTSSVKTGNTINQYTLSNP</sequence>
<keyword evidence="2" id="KW-1185">Reference proteome</keyword>
<proteinExistence type="predicted"/>
<gene>
    <name evidence="1" type="ORF">GBK04_15415</name>
</gene>
<evidence type="ECO:0000313" key="2">
    <source>
        <dbReference type="Proteomes" id="UP000479293"/>
    </source>
</evidence>
<name>A0A7C9FDF9_9BACT</name>
<organism evidence="1 2">
    <name type="scientific">Salmonirosea aquatica</name>
    <dbReference type="NCBI Taxonomy" id="2654236"/>
    <lineage>
        <taxon>Bacteria</taxon>
        <taxon>Pseudomonadati</taxon>
        <taxon>Bacteroidota</taxon>
        <taxon>Cytophagia</taxon>
        <taxon>Cytophagales</taxon>
        <taxon>Spirosomataceae</taxon>
        <taxon>Salmonirosea</taxon>
    </lineage>
</organism>
<evidence type="ECO:0008006" key="3">
    <source>
        <dbReference type="Google" id="ProtNLM"/>
    </source>
</evidence>
<dbReference type="AlphaFoldDB" id="A0A7C9FDF9"/>
<dbReference type="Proteomes" id="UP000479293">
    <property type="component" value="Unassembled WGS sequence"/>
</dbReference>
<dbReference type="RefSeq" id="WP_152761150.1">
    <property type="nucleotide sequence ID" value="NZ_WHLY01000002.1"/>
</dbReference>
<dbReference type="PROSITE" id="PS51257">
    <property type="entry name" value="PROKAR_LIPOPROTEIN"/>
    <property type="match status" value="1"/>
</dbReference>
<accession>A0A7C9FDF9</accession>
<reference evidence="1 2" key="1">
    <citation type="submission" date="2019-10" db="EMBL/GenBank/DDBJ databases">
        <title>Draft Genome Sequence of Cytophagaceae sp. SJW1-29.</title>
        <authorList>
            <person name="Choi A."/>
        </authorList>
    </citation>
    <scope>NUCLEOTIDE SEQUENCE [LARGE SCALE GENOMIC DNA]</scope>
    <source>
        <strain evidence="1 2">SJW1-29</strain>
    </source>
</reference>
<protein>
    <recommendedName>
        <fullName evidence="3">Lipocalin-like domain-containing protein</fullName>
    </recommendedName>
</protein>
<dbReference type="EMBL" id="WHLY01000002">
    <property type="protein sequence ID" value="MPR34707.1"/>
    <property type="molecule type" value="Genomic_DNA"/>
</dbReference>